<sequence length="66" mass="7539">MNYLCSLGFSSPSSFINLTRKRQQIWDILRNNSRSPSHLSKKSSQISQINLIVVRRSAADAFKVLE</sequence>
<feature type="non-terminal residue" evidence="1">
    <location>
        <position position="66"/>
    </location>
</feature>
<reference evidence="1" key="1">
    <citation type="submission" date="2015-12" db="EMBL/GenBank/DDBJ databases">
        <title>Gene expression during late stages of embryo sac development: a critical building block for successful pollen-pistil interactions.</title>
        <authorList>
            <person name="Liu Y."/>
            <person name="Joly V."/>
            <person name="Sabar M."/>
            <person name="Matton D.P."/>
        </authorList>
    </citation>
    <scope>NUCLEOTIDE SEQUENCE</scope>
</reference>
<accession>A0A0V0GGT7</accession>
<dbReference type="AlphaFoldDB" id="A0A0V0GGT7"/>
<organism evidence="1">
    <name type="scientific">Solanum chacoense</name>
    <name type="common">Chaco potato</name>
    <dbReference type="NCBI Taxonomy" id="4108"/>
    <lineage>
        <taxon>Eukaryota</taxon>
        <taxon>Viridiplantae</taxon>
        <taxon>Streptophyta</taxon>
        <taxon>Embryophyta</taxon>
        <taxon>Tracheophyta</taxon>
        <taxon>Spermatophyta</taxon>
        <taxon>Magnoliopsida</taxon>
        <taxon>eudicotyledons</taxon>
        <taxon>Gunneridae</taxon>
        <taxon>Pentapetalae</taxon>
        <taxon>asterids</taxon>
        <taxon>lamiids</taxon>
        <taxon>Solanales</taxon>
        <taxon>Solanaceae</taxon>
        <taxon>Solanoideae</taxon>
        <taxon>Solaneae</taxon>
        <taxon>Solanum</taxon>
    </lineage>
</organism>
<proteinExistence type="predicted"/>
<protein>
    <submittedName>
        <fullName evidence="1">Putative ovule protein</fullName>
    </submittedName>
</protein>
<name>A0A0V0GGT7_SOLCH</name>
<dbReference type="EMBL" id="GEDG01040849">
    <property type="protein sequence ID" value="JAP06582.1"/>
    <property type="molecule type" value="Transcribed_RNA"/>
</dbReference>
<evidence type="ECO:0000313" key="1">
    <source>
        <dbReference type="EMBL" id="JAP06582.1"/>
    </source>
</evidence>